<dbReference type="Proteomes" id="UP001431209">
    <property type="component" value="Unassembled WGS sequence"/>
</dbReference>
<gene>
    <name evidence="1" type="ORF">AKO1_008201</name>
</gene>
<dbReference type="AlphaFoldDB" id="A0AAW2YNK5"/>
<proteinExistence type="predicted"/>
<sequence>MSLKVSKETKKLMSLRDNLVGLLMRLQFSLDQTTTRLSASKRSFDYIRLTQYTKEHIELLEVFFNKVRTRSPEHFRAYIMRRDIDSQLKDVSLYSDLNIKPHFTSFCYDQTYESVKLIKKYIVKNVRPLYQHIQLPEEHRTTKEEIDPILQGDINDDIITQDILEQKSKFIKSHADIDTLLQVYKSAMIGAFDGSELLSCTLTDRIKTQVGILRKKFSAENDFVRGWIVDSITQVMAQSQQIDVLMNLDIDLILS</sequence>
<accession>A0AAW2YNK5</accession>
<dbReference type="EMBL" id="JAOPGA020000421">
    <property type="protein sequence ID" value="KAL0478531.1"/>
    <property type="molecule type" value="Genomic_DNA"/>
</dbReference>
<evidence type="ECO:0000313" key="1">
    <source>
        <dbReference type="EMBL" id="KAL0478531.1"/>
    </source>
</evidence>
<comment type="caution">
    <text evidence="1">The sequence shown here is derived from an EMBL/GenBank/DDBJ whole genome shotgun (WGS) entry which is preliminary data.</text>
</comment>
<reference evidence="1 2" key="1">
    <citation type="submission" date="2024-03" db="EMBL/GenBank/DDBJ databases">
        <title>The Acrasis kona genome and developmental transcriptomes reveal deep origins of eukaryotic multicellular pathways.</title>
        <authorList>
            <person name="Sheikh S."/>
            <person name="Fu C.-J."/>
            <person name="Brown M.W."/>
            <person name="Baldauf S.L."/>
        </authorList>
    </citation>
    <scope>NUCLEOTIDE SEQUENCE [LARGE SCALE GENOMIC DNA]</scope>
    <source>
        <strain evidence="1 2">ATCC MYA-3509</strain>
    </source>
</reference>
<name>A0AAW2YNK5_9EUKA</name>
<evidence type="ECO:0000313" key="2">
    <source>
        <dbReference type="Proteomes" id="UP001431209"/>
    </source>
</evidence>
<keyword evidence="2" id="KW-1185">Reference proteome</keyword>
<protein>
    <submittedName>
        <fullName evidence="1">Uncharacterized protein</fullName>
    </submittedName>
</protein>
<organism evidence="1 2">
    <name type="scientific">Acrasis kona</name>
    <dbReference type="NCBI Taxonomy" id="1008807"/>
    <lineage>
        <taxon>Eukaryota</taxon>
        <taxon>Discoba</taxon>
        <taxon>Heterolobosea</taxon>
        <taxon>Tetramitia</taxon>
        <taxon>Eutetramitia</taxon>
        <taxon>Acrasidae</taxon>
        <taxon>Acrasis</taxon>
    </lineage>
</organism>